<evidence type="ECO:0000313" key="2">
    <source>
        <dbReference type="Proteomes" id="UP000188181"/>
    </source>
</evidence>
<dbReference type="STRING" id="1851148.SMSP2_00248"/>
<gene>
    <name evidence="1" type="ORF">SMSP2_00248</name>
</gene>
<sequence length="219" mass="24831">MNTEEKVLVVERKVIEQVGMFEGLMFDVKPYFERIFARDVPRFMTRSAAEKNPDFKQLIPYVIMVYNGTYLSYVRGKRAGEKRLVGNRSIGIGGHIDPPDDMPLFDVDYFATYLRAVEREVDEEVSVKSSRTDHIAALLNDESNEVGSVHLGVVHYWDLAEANVEKREQMITQLGFMTAGELHEVRESLESWSAICVDNIEKIEQAKTSGLDADTFSAG</sequence>
<dbReference type="KEGG" id="pbas:SMSP2_00248"/>
<accession>A0A1Q2MB63</accession>
<evidence type="ECO:0000313" key="1">
    <source>
        <dbReference type="EMBL" id="AQQ69914.1"/>
    </source>
</evidence>
<proteinExistence type="predicted"/>
<dbReference type="Proteomes" id="UP000188181">
    <property type="component" value="Chromosome"/>
</dbReference>
<dbReference type="RefSeq" id="WP_146682216.1">
    <property type="nucleotide sequence ID" value="NZ_CP019646.1"/>
</dbReference>
<protein>
    <submittedName>
        <fullName evidence="1">Putative phosphoesterase (MutT family)</fullName>
    </submittedName>
</protein>
<reference evidence="2" key="1">
    <citation type="submission" date="2017-02" db="EMBL/GenBank/DDBJ databases">
        <title>Comparative genomics and description of representatives of a novel lineage of planctomycetes thriving in anoxic sediments.</title>
        <authorList>
            <person name="Spring S."/>
            <person name="Bunk B."/>
            <person name="Sproer C."/>
        </authorList>
    </citation>
    <scope>NUCLEOTIDE SEQUENCE [LARGE SCALE GENOMIC DNA]</scope>
    <source>
        <strain evidence="2">SM-Chi-D1</strain>
    </source>
</reference>
<keyword evidence="2" id="KW-1185">Reference proteome</keyword>
<organism evidence="1 2">
    <name type="scientific">Limihaloglobus sulfuriphilus</name>
    <dbReference type="NCBI Taxonomy" id="1851148"/>
    <lineage>
        <taxon>Bacteria</taxon>
        <taxon>Pseudomonadati</taxon>
        <taxon>Planctomycetota</taxon>
        <taxon>Phycisphaerae</taxon>
        <taxon>Sedimentisphaerales</taxon>
        <taxon>Sedimentisphaeraceae</taxon>
        <taxon>Limihaloglobus</taxon>
    </lineage>
</organism>
<dbReference type="AlphaFoldDB" id="A0A1Q2MB63"/>
<dbReference type="Gene3D" id="3.90.79.10">
    <property type="entry name" value="Nucleoside Triphosphate Pyrophosphohydrolase"/>
    <property type="match status" value="1"/>
</dbReference>
<dbReference type="OrthoDB" id="6398375at2"/>
<dbReference type="EMBL" id="CP019646">
    <property type="protein sequence ID" value="AQQ69914.1"/>
    <property type="molecule type" value="Genomic_DNA"/>
</dbReference>
<name>A0A1Q2MB63_9BACT</name>